<evidence type="ECO:0000313" key="32">
    <source>
        <dbReference type="EMBL" id="PZW20774.1"/>
    </source>
</evidence>
<keyword evidence="33" id="KW-1185">Reference proteome</keyword>
<feature type="domain" description="Ketosynthase family 3 (KS3)" evidence="31">
    <location>
        <begin position="9"/>
        <end position="437"/>
    </location>
</feature>
<comment type="similarity">
    <text evidence="16">In the C-terminal section; belongs to the NRP synthetase family.</text>
</comment>
<dbReference type="InterPro" id="IPR014031">
    <property type="entry name" value="Ketoacyl_synth_C"/>
</dbReference>
<dbReference type="InterPro" id="IPR009081">
    <property type="entry name" value="PP-bd_ACP"/>
</dbReference>
<keyword evidence="12" id="KW-0521">NADP</keyword>
<evidence type="ECO:0000313" key="33">
    <source>
        <dbReference type="Proteomes" id="UP000248806"/>
    </source>
</evidence>
<dbReference type="Gene3D" id="3.40.366.10">
    <property type="entry name" value="Malonyl-Coenzyme A Acyl Carrier Protein, domain 2"/>
    <property type="match status" value="1"/>
</dbReference>
<dbReference type="InterPro" id="IPR050091">
    <property type="entry name" value="PKS_NRPS_Biosynth_Enz"/>
</dbReference>
<dbReference type="EC" id="2.3.1.292" evidence="23"/>
<dbReference type="GO" id="GO:0006633">
    <property type="term" value="P:fatty acid biosynthetic process"/>
    <property type="evidence" value="ECO:0007669"/>
    <property type="project" value="InterPro"/>
</dbReference>
<dbReference type="SUPFAM" id="SSF55048">
    <property type="entry name" value="Probable ACP-binding domain of malonyl-CoA ACP transacylase"/>
    <property type="match status" value="1"/>
</dbReference>
<evidence type="ECO:0000256" key="6">
    <source>
        <dbReference type="ARBA" id="ARBA00022450"/>
    </source>
</evidence>
<dbReference type="SUPFAM" id="SSF53901">
    <property type="entry name" value="Thiolase-like"/>
    <property type="match status" value="1"/>
</dbReference>
<dbReference type="InterPro" id="IPR042099">
    <property type="entry name" value="ANL_N_sf"/>
</dbReference>
<feature type="coiled-coil region" evidence="28">
    <location>
        <begin position="2319"/>
        <end position="2346"/>
    </location>
</feature>
<dbReference type="Pfam" id="PF08242">
    <property type="entry name" value="Methyltransf_12"/>
    <property type="match status" value="1"/>
</dbReference>
<dbReference type="Gene3D" id="3.40.50.12780">
    <property type="entry name" value="N-terminal domain of ligase-like"/>
    <property type="match status" value="1"/>
</dbReference>
<evidence type="ECO:0000256" key="9">
    <source>
        <dbReference type="ARBA" id="ARBA00022679"/>
    </source>
</evidence>
<dbReference type="Gene3D" id="3.40.50.150">
    <property type="entry name" value="Vaccinia Virus protein VP39"/>
    <property type="match status" value="1"/>
</dbReference>
<evidence type="ECO:0000256" key="13">
    <source>
        <dbReference type="ARBA" id="ARBA00023002"/>
    </source>
</evidence>
<dbReference type="InterPro" id="IPR001227">
    <property type="entry name" value="Ac_transferase_dom_sf"/>
</dbReference>
<organism evidence="32 33">
    <name type="scientific">Thermosporothrix hazakensis</name>
    <dbReference type="NCBI Taxonomy" id="644383"/>
    <lineage>
        <taxon>Bacteria</taxon>
        <taxon>Bacillati</taxon>
        <taxon>Chloroflexota</taxon>
        <taxon>Ktedonobacteria</taxon>
        <taxon>Ktedonobacterales</taxon>
        <taxon>Thermosporotrichaceae</taxon>
        <taxon>Thermosporothrix</taxon>
    </lineage>
</organism>
<keyword evidence="14" id="KW-0443">Lipid metabolism</keyword>
<dbReference type="GO" id="GO:0009403">
    <property type="term" value="P:toxin biosynthetic process"/>
    <property type="evidence" value="ECO:0007669"/>
    <property type="project" value="UniProtKB-ARBA"/>
</dbReference>
<evidence type="ECO:0000256" key="14">
    <source>
        <dbReference type="ARBA" id="ARBA00023098"/>
    </source>
</evidence>
<dbReference type="PROSITE" id="PS52004">
    <property type="entry name" value="KS3_2"/>
    <property type="match status" value="1"/>
</dbReference>
<dbReference type="Pfam" id="PF00698">
    <property type="entry name" value="Acyl_transf_1"/>
    <property type="match status" value="1"/>
</dbReference>
<keyword evidence="6" id="KW-0596">Phosphopantetheine</keyword>
<keyword evidence="8" id="KW-0436">Ligase</keyword>
<evidence type="ECO:0000256" key="5">
    <source>
        <dbReference type="ARBA" id="ARBA00016743"/>
    </source>
</evidence>
<dbReference type="Proteomes" id="UP000248806">
    <property type="component" value="Unassembled WGS sequence"/>
</dbReference>
<feature type="domain" description="Carrier" evidence="30">
    <location>
        <begin position="3377"/>
        <end position="3452"/>
    </location>
</feature>
<keyword evidence="7" id="KW-0597">Phosphoprotein</keyword>
<dbReference type="Pfam" id="PF00501">
    <property type="entry name" value="AMP-binding"/>
    <property type="match status" value="1"/>
</dbReference>
<keyword evidence="11" id="KW-0276">Fatty acid metabolism</keyword>
<dbReference type="Pfam" id="PF00668">
    <property type="entry name" value="Condensation"/>
    <property type="match status" value="2"/>
</dbReference>
<comment type="catalytic activity">
    <reaction evidence="18">
        <text>17-(4-hydroxyphenyl)heptadecanoyl-[(phenol)carboxyphthiodiolenone synthase] + 2 (S)-methylmalonyl-CoA + 3 malonyl-CoA + 5 NADPH + 10 H(+) = C35-(phenol)carboxyphthiodiolenone-[(phenol)carboxyphthiodiolenone synthase] + 5 CO2 + 5 NADP(+) + 5 CoA + 2 H2O</text>
        <dbReference type="Rhea" id="RHEA:57756"/>
        <dbReference type="Rhea" id="RHEA-COMP:14272"/>
        <dbReference type="Rhea" id="RHEA-COMP:14989"/>
        <dbReference type="ChEBI" id="CHEBI:15377"/>
        <dbReference type="ChEBI" id="CHEBI:15378"/>
        <dbReference type="ChEBI" id="CHEBI:16526"/>
        <dbReference type="ChEBI" id="CHEBI:57287"/>
        <dbReference type="ChEBI" id="CHEBI:57327"/>
        <dbReference type="ChEBI" id="CHEBI:57384"/>
        <dbReference type="ChEBI" id="CHEBI:57783"/>
        <dbReference type="ChEBI" id="CHEBI:58349"/>
        <dbReference type="ChEBI" id="CHEBI:133300"/>
        <dbReference type="ChEBI" id="CHEBI:142259"/>
        <dbReference type="EC" id="2.3.1.292"/>
    </reaction>
</comment>
<evidence type="ECO:0000256" key="8">
    <source>
        <dbReference type="ARBA" id="ARBA00022598"/>
    </source>
</evidence>
<dbReference type="Gene3D" id="3.30.70.250">
    <property type="entry name" value="Malonyl-CoA ACP transacylase, ACP-binding"/>
    <property type="match status" value="1"/>
</dbReference>
<name>A0A326TVK6_THEHA</name>
<dbReference type="InterPro" id="IPR016036">
    <property type="entry name" value="Malonyl_transacylase_ACP-bd"/>
</dbReference>
<dbReference type="FunFam" id="1.10.1200.10:FF:000016">
    <property type="entry name" value="Non-ribosomal peptide synthase"/>
    <property type="match status" value="1"/>
</dbReference>
<dbReference type="SMART" id="SM00827">
    <property type="entry name" value="PKS_AT"/>
    <property type="match status" value="1"/>
</dbReference>
<evidence type="ECO:0000259" key="31">
    <source>
        <dbReference type="PROSITE" id="PS52004"/>
    </source>
</evidence>
<dbReference type="CDD" id="cd00833">
    <property type="entry name" value="PKS"/>
    <property type="match status" value="1"/>
</dbReference>
<evidence type="ECO:0000256" key="17">
    <source>
        <dbReference type="ARBA" id="ARBA00033440"/>
    </source>
</evidence>
<dbReference type="Pfam" id="PF02801">
    <property type="entry name" value="Ketoacyl-synt_C"/>
    <property type="match status" value="1"/>
</dbReference>
<comment type="catalytic activity">
    <reaction evidence="20">
        <text>docosanoyl-[(phenol)carboxyphthiodiolenone synthase] + 2 (S)-methylmalonyl-CoA + 3 malonyl-CoA + 5 NADPH + 10 H(+) = C34-carboxyphthiodiolenone-[(phenol)carboxyphthiodiolenone synthase] + 5 CO2 + 5 NADP(+) + 5 CoA + 2 H2O</text>
        <dbReference type="Rhea" id="RHEA:57752"/>
        <dbReference type="Rhea" id="RHEA-COMP:14987"/>
        <dbReference type="Rhea" id="RHEA-COMP:14988"/>
        <dbReference type="ChEBI" id="CHEBI:15377"/>
        <dbReference type="ChEBI" id="CHEBI:15378"/>
        <dbReference type="ChEBI" id="CHEBI:16526"/>
        <dbReference type="ChEBI" id="CHEBI:57287"/>
        <dbReference type="ChEBI" id="CHEBI:57327"/>
        <dbReference type="ChEBI" id="CHEBI:57384"/>
        <dbReference type="ChEBI" id="CHEBI:57783"/>
        <dbReference type="ChEBI" id="CHEBI:58349"/>
        <dbReference type="ChEBI" id="CHEBI:142237"/>
        <dbReference type="ChEBI" id="CHEBI:142238"/>
        <dbReference type="EC" id="2.3.1.292"/>
    </reaction>
</comment>
<dbReference type="PANTHER" id="PTHR43775">
    <property type="entry name" value="FATTY ACID SYNTHASE"/>
    <property type="match status" value="1"/>
</dbReference>
<dbReference type="InterPro" id="IPR013968">
    <property type="entry name" value="PKS_KR"/>
</dbReference>
<evidence type="ECO:0000256" key="4">
    <source>
        <dbReference type="ARBA" id="ARBA00007380"/>
    </source>
</evidence>
<dbReference type="InterPro" id="IPR020806">
    <property type="entry name" value="PKS_PP-bd"/>
</dbReference>
<dbReference type="SMART" id="SM00823">
    <property type="entry name" value="PKS_PP"/>
    <property type="match status" value="3"/>
</dbReference>
<comment type="caution">
    <text evidence="32">The sequence shown here is derived from an EMBL/GenBank/DDBJ whole genome shotgun (WGS) entry which is preliminary data.</text>
</comment>
<dbReference type="InterPro" id="IPR014043">
    <property type="entry name" value="Acyl_transferase_dom"/>
</dbReference>
<dbReference type="Gene3D" id="1.10.1200.10">
    <property type="entry name" value="ACP-like"/>
    <property type="match status" value="3"/>
</dbReference>
<evidence type="ECO:0000256" key="3">
    <source>
        <dbReference type="ARBA" id="ARBA00005102"/>
    </source>
</evidence>
<dbReference type="PROSITE" id="PS00606">
    <property type="entry name" value="KS3_1"/>
    <property type="match status" value="1"/>
</dbReference>
<dbReference type="SUPFAM" id="SSF52151">
    <property type="entry name" value="FabD/lysophospholipase-like"/>
    <property type="match status" value="1"/>
</dbReference>
<keyword evidence="9" id="KW-0808">Transferase</keyword>
<dbReference type="InterPro" id="IPR016039">
    <property type="entry name" value="Thiolase-like"/>
</dbReference>
<dbReference type="InterPro" id="IPR029058">
    <property type="entry name" value="AB_hydrolase_fold"/>
</dbReference>
<evidence type="ECO:0000256" key="26">
    <source>
        <dbReference type="ARBA" id="ARBA00078169"/>
    </source>
</evidence>
<dbReference type="Gene3D" id="3.30.70.3290">
    <property type="match status" value="1"/>
</dbReference>
<dbReference type="Pfam" id="PF00975">
    <property type="entry name" value="Thioesterase"/>
    <property type="match status" value="1"/>
</dbReference>
<dbReference type="InterPro" id="IPR006162">
    <property type="entry name" value="Ppantetheine_attach_site"/>
</dbReference>
<dbReference type="InterPro" id="IPR001242">
    <property type="entry name" value="Condensation_dom"/>
</dbReference>
<dbReference type="SUPFAM" id="SSF51735">
    <property type="entry name" value="NAD(P)-binding Rossmann-fold domains"/>
    <property type="match status" value="2"/>
</dbReference>
<dbReference type="GO" id="GO:0004315">
    <property type="term" value="F:3-oxoacyl-[acyl-carrier-protein] synthase activity"/>
    <property type="evidence" value="ECO:0007669"/>
    <property type="project" value="InterPro"/>
</dbReference>
<evidence type="ECO:0000256" key="25">
    <source>
        <dbReference type="ARBA" id="ARBA00075053"/>
    </source>
</evidence>
<dbReference type="GO" id="GO:0031177">
    <property type="term" value="F:phosphopantetheine binding"/>
    <property type="evidence" value="ECO:0007669"/>
    <property type="project" value="InterPro"/>
</dbReference>
<feature type="domain" description="Carrier" evidence="30">
    <location>
        <begin position="1372"/>
        <end position="1447"/>
    </location>
</feature>
<evidence type="ECO:0000256" key="24">
    <source>
        <dbReference type="ARBA" id="ARBA00073623"/>
    </source>
</evidence>
<evidence type="ECO:0000256" key="15">
    <source>
        <dbReference type="ARBA" id="ARBA00023268"/>
    </source>
</evidence>
<comment type="function">
    <text evidence="22">Part of the PpsABCDE complex involved in the biosynthesis of the lipid core common to phthiocerols and phenolphthiocerols by successive additions of malonyl-CoA or methylmalonyl-CoA extender units. PpsA can accept as substrate the activated forms of either icosanoyl (C20), docosanoyl (C22) or lignoceroyl (C24) groups from FadD26, or a (4-hydroxyphenyl)-C17 or (4-hydroxyphenyl)-C19 fatty acyl from FadD29. PpsA initiates the biosynthesis and extends its substrate using a malonyl-CoA extender unit. The PpsB and PpsC proteins add the second and third malonyl-CoA extender units. PpsD adds an (R)-methylmalonyl unit and PpsE adds a second (R)-methylmalonyl unit. The incorporation of the methylmalonyl units results in formation of two branched methyl groups in the elongated product.</text>
</comment>
<keyword evidence="28" id="KW-0175">Coiled coil</keyword>
<dbReference type="SMART" id="SM00824">
    <property type="entry name" value="PKS_TE"/>
    <property type="match status" value="1"/>
</dbReference>
<dbReference type="GO" id="GO:0016491">
    <property type="term" value="F:oxidoreductase activity"/>
    <property type="evidence" value="ECO:0007669"/>
    <property type="project" value="UniProtKB-KW"/>
</dbReference>
<dbReference type="FunFam" id="3.30.559.10:FF:000023">
    <property type="entry name" value="Non-ribosomal peptide synthetase"/>
    <property type="match status" value="2"/>
</dbReference>
<dbReference type="InterPro" id="IPR057737">
    <property type="entry name" value="Condensation_MtbB-like"/>
</dbReference>
<dbReference type="InterPro" id="IPR000873">
    <property type="entry name" value="AMP-dep_synth/lig_dom"/>
</dbReference>
<dbReference type="InterPro" id="IPR016035">
    <property type="entry name" value="Acyl_Trfase/lysoPLipase"/>
</dbReference>
<comment type="cofactor">
    <cofactor evidence="1">
        <name>NADP(+)</name>
        <dbReference type="ChEBI" id="CHEBI:58349"/>
    </cofactor>
</comment>
<dbReference type="InterPro" id="IPR020845">
    <property type="entry name" value="AMP-binding_CS"/>
</dbReference>
<dbReference type="EMBL" id="QKUF01000040">
    <property type="protein sequence ID" value="PZW20774.1"/>
    <property type="molecule type" value="Genomic_DNA"/>
</dbReference>
<dbReference type="Gene3D" id="3.30.559.30">
    <property type="entry name" value="Nonribosomal peptide synthetase, condensation domain"/>
    <property type="match status" value="2"/>
</dbReference>
<dbReference type="InterPro" id="IPR020841">
    <property type="entry name" value="PKS_Beta-ketoAc_synthase_dom"/>
</dbReference>
<dbReference type="FunFam" id="3.30.559.30:FF:000006">
    <property type="entry name" value="Yersiniabactin polyketide/non-ribosomal peptide synthetase"/>
    <property type="match status" value="2"/>
</dbReference>
<dbReference type="GO" id="GO:0034081">
    <property type="term" value="C:polyketide synthase complex"/>
    <property type="evidence" value="ECO:0007669"/>
    <property type="project" value="UniProtKB-ARBA"/>
</dbReference>
<dbReference type="InterPro" id="IPR018201">
    <property type="entry name" value="Ketoacyl_synth_AS"/>
</dbReference>
<dbReference type="SUPFAM" id="SSF53474">
    <property type="entry name" value="alpha/beta-Hydrolases"/>
    <property type="match status" value="1"/>
</dbReference>
<evidence type="ECO:0000256" key="19">
    <source>
        <dbReference type="ARBA" id="ARBA00051971"/>
    </source>
</evidence>
<evidence type="ECO:0000256" key="27">
    <source>
        <dbReference type="ARBA" id="ARBA00084020"/>
    </source>
</evidence>
<dbReference type="SUPFAM" id="SSF56801">
    <property type="entry name" value="Acetyl-CoA synthetase-like"/>
    <property type="match status" value="1"/>
</dbReference>
<keyword evidence="15" id="KW-0511">Multifunctional enzyme</keyword>
<evidence type="ECO:0000256" key="2">
    <source>
        <dbReference type="ARBA" id="ARBA00001957"/>
    </source>
</evidence>
<dbReference type="GO" id="GO:0004312">
    <property type="term" value="F:fatty acid synthase activity"/>
    <property type="evidence" value="ECO:0007669"/>
    <property type="project" value="TreeGrafter"/>
</dbReference>
<accession>A0A326TVK6</accession>
<feature type="domain" description="Carrier" evidence="30">
    <location>
        <begin position="2818"/>
        <end position="2893"/>
    </location>
</feature>
<dbReference type="PROSITE" id="PS00455">
    <property type="entry name" value="AMP_BINDING"/>
    <property type="match status" value="1"/>
</dbReference>
<dbReference type="InterPro" id="IPR020802">
    <property type="entry name" value="TesA-like"/>
</dbReference>
<evidence type="ECO:0000256" key="7">
    <source>
        <dbReference type="ARBA" id="ARBA00022553"/>
    </source>
</evidence>
<dbReference type="PROSITE" id="PS00012">
    <property type="entry name" value="PHOSPHOPANTETHEINE"/>
    <property type="match status" value="1"/>
</dbReference>
<evidence type="ECO:0000256" key="22">
    <source>
        <dbReference type="ARBA" id="ARBA00058455"/>
    </source>
</evidence>
<dbReference type="InterPro" id="IPR032821">
    <property type="entry name" value="PKS_assoc"/>
</dbReference>
<protein>
    <recommendedName>
        <fullName evidence="24">Phenolphthiocerol/phthiocerol polyketide synthase subunit E</fullName>
        <ecNumber evidence="23">2.3.1.292</ecNumber>
    </recommendedName>
    <alternativeName>
        <fullName evidence="26">(Phenol)carboxyphthiodiolenone synthase subunit E</fullName>
    </alternativeName>
    <alternativeName>
        <fullName evidence="27">Beta-ketoacyl-acyl-carrier-protein synthase I</fullName>
    </alternativeName>
    <alternativeName>
        <fullName evidence="17">Mycobactin synthetase protein B</fullName>
    </alternativeName>
    <alternativeName>
        <fullName evidence="5">Phenyloxazoline synthase MbtB</fullName>
    </alternativeName>
    <alternativeName>
        <fullName evidence="25">Phthiocerol synthesis polyketide synthase type I PpsE</fullName>
    </alternativeName>
</protein>
<dbReference type="InterPro" id="IPR001031">
    <property type="entry name" value="Thioesterase"/>
</dbReference>
<dbReference type="FunFam" id="1.10.1200.10:FF:000005">
    <property type="entry name" value="Nonribosomal peptide synthetase 1"/>
    <property type="match status" value="1"/>
</dbReference>
<dbReference type="Pfam" id="PF00109">
    <property type="entry name" value="ketoacyl-synt"/>
    <property type="match status" value="1"/>
</dbReference>
<evidence type="ECO:0000256" key="11">
    <source>
        <dbReference type="ARBA" id="ARBA00022832"/>
    </source>
</evidence>
<evidence type="ECO:0000256" key="29">
    <source>
        <dbReference type="SAM" id="MobiDB-lite"/>
    </source>
</evidence>
<dbReference type="NCBIfam" id="TIGR01733">
    <property type="entry name" value="AA-adenyl-dom"/>
    <property type="match status" value="1"/>
</dbReference>
<evidence type="ECO:0000256" key="10">
    <source>
        <dbReference type="ARBA" id="ARBA00022737"/>
    </source>
</evidence>
<comment type="similarity">
    <text evidence="4">Belongs to the ATP-dependent AMP-binding enzyme family. MbtB subfamily.</text>
</comment>
<gene>
    <name evidence="32" type="ORF">EI42_05849</name>
</gene>
<dbReference type="FunFam" id="3.40.50.980:FF:000001">
    <property type="entry name" value="Non-ribosomal peptide synthetase"/>
    <property type="match status" value="1"/>
</dbReference>
<reference evidence="32 33" key="1">
    <citation type="submission" date="2018-06" db="EMBL/GenBank/DDBJ databases">
        <title>Genomic Encyclopedia of Archaeal and Bacterial Type Strains, Phase II (KMG-II): from individual species to whole genera.</title>
        <authorList>
            <person name="Goeker M."/>
        </authorList>
    </citation>
    <scope>NUCLEOTIDE SEQUENCE [LARGE SCALE GENOMIC DNA]</scope>
    <source>
        <strain evidence="32 33">ATCC BAA-1881</strain>
    </source>
</reference>
<dbReference type="InterPro" id="IPR014030">
    <property type="entry name" value="Ketoacyl_synth_N"/>
</dbReference>
<dbReference type="Gene3D" id="3.40.47.10">
    <property type="match status" value="1"/>
</dbReference>
<dbReference type="InterPro" id="IPR013217">
    <property type="entry name" value="Methyltransf_12"/>
</dbReference>
<dbReference type="SUPFAM" id="SSF47336">
    <property type="entry name" value="ACP-like"/>
    <property type="match status" value="3"/>
</dbReference>
<dbReference type="Gene3D" id="3.40.50.720">
    <property type="entry name" value="NAD(P)-binding Rossmann-like Domain"/>
    <property type="match status" value="1"/>
</dbReference>
<sequence>MSYQDSNNSDAIAIVGMACRFPGAQNLHEFWQLLRDGVEAVTTFTEEELRASGIAPSDYTAENYVPIGTVIADQDCFDAAFFGMSATEAALLDPQHRLFLQCSWHALEDAAHLPEHFQGAVGVFAGSSLSAYLHKNLHERFDPYTHANPAEMLQVSIGNEPDYLATQVSYKLDLKGPAISVQTACSTSLVAVHLACQSLLLHECDLALAGGATLRVPQKQGYFTLEDGPFSPDGHCRTFDAEAAGTLFSQGVGVVALRRLTDALADGDHIYAIIRGTAINNDGAGKVGFTAPSVEGQVRVITEALAVAEVEPESISYIEAHGTATPLGDPIEVEALTRVFGRQAEKKCLLGSVKTNIGHAETAAGIAGLIKTALALHHRQIPPSLHFKRWNPRIQAEQTPFAVNTELVEWQHHDTPRRAGVSSFGFGGTNAHVVLEEAPESRNTQHDDSPELFVFSARTRSALHRTVEQFAEHLTDSSQAYGDIACTLQMGRRAFRERSFIVASGREQALEALRQESGALWVRSALQEQPEVVFLFPGGGSQHIAMGSALYARETAFRHELDRCAEMLYPYIQRDIRQAIYQTDKHGLLDPAVALPALFAVEYALARQWMAWGVEPAAMIGHSLGEYTAATLAGVMSLADALKLVAARSQWMAKIAHGVMATIPLPYEEVRVLAQSLDIAAVNGPALCVVSGTEEEIAELGRQLQARDVQMRRLPLAAGAHSRLVEPFMASLEEVAASLTLRPPQIPYISNVTGTWVTAEQVTRPAYWAEHLRCPVQFSQGLQALLTSPRLFLEVGPGTTLTTLLRQHPEQKAAIDSIASMRHPKSDDDDYVALLNAAGRLWCAGVPLQWETLHGERWQRVSLPLYPFERERHWIEPEQDAPGRILVQVPAWKETAPVPLLPPIPQENVWLIVGNPHGLGKELLRQIQPAHALLVQEGDAFGEHEAGFTVRSGHAADFEQLFQRLTEQQIQPRYLLYLPALAIEGQEAMKRLLVDFASLLASQGRSSSATCTLLVALRGSQKVESSDRMQALYTPLHALSRIAQQEYPFLQARTVDLPIMAADAAARLLIAEAVRETEDTEVAYRGRRRWDRQWETLELPVTSLRLREQGVYLITGGLGDIGLQLAQRLALRAPVKLALLGRHTVSADAKNAQRTMQIIQQIRESGSEVLPVTADVADLHALQEALDQVRRHFGALHGVIHAAGVIGHETFVPLADLSMNELEAQFQAKVSGTLNLDWLLWDEVLDFRVLISSVAATVGGVGLGAYAAANAFLDGMAQETNGRWLSIAWDGWLLDKPDEDTAFSRGLMHYAMRPDEALDMFERILAHAGSFGLSSVAVSPSSLSQRMKRREEKRPVPVQPIKSNATHDTSIPPANELERAMCVLWEETLGVSPIGRHDDFFELGGHSLLASGLVARIRERFGISFKLSDLLRATTVARLSAALAELLETHEKKAEVQVEPTINAAQQSEPFPLTQVQHAYWVGRGSTFDLGNVASHVYFEFDCPSLDLERYTRAWNRLIQRHEMLRMVVLPDGRQQILPTVPAYQIAVEDLRGVSDEEQTVRLNARREQLSHHMVNVERWPLFAIEATRLNEQITRLHLSLDVLICDAASYGLLQQELAALYADPERELPPLRYSFRDYVLAEQEQRASAAFEEDARYWLARLDEFVPPQLPLQRSPASIILPRFERRSARLEAALWQRLQKQAAQLGVTPTVFVLTAFADVLGYWSRSARFTLNLTLFNRRPVHSDVMRLIGDFTTLTLLAIDHRAGDDFQHRATRLQARLWEDLDHSLFTAVDVLRELSRGEEQVSMPVVFTSTLGLTEQSAPSDWPGKQVYACSQTPQVWLDHQVFEVDGALLFNWDSVEGLFPPGFLDDMFEVYCTYLRQLAEEQPVESFVPQTFLHICKETNATQEPFESELLHMAFLRHARQQPERIAVRTLERAWSYGQLERWSGEIARRLQERAVHSGQPIPVLMEKGVEQIAAVLGVLRAGAAYVPIDPSLPGERIARLFKNLGATVALTQPRFRAELPVVEHLLEIEWTEFVQCERDGVLRKPEPIATRPDDLAYIIYTSGSTGEPKGVMIEHQSALNTILDVNRRFALTAEDCVLGLSALNFDLSVWDIFGLLGTGGSLLLPDPEGVRDPAHWLELMQRHKVTIWNTAPALMEMLVMYLQPRELASSWTEHLRLVLLSGDWIALHLPERVRSLFPRAQIVSLGGATEASIWSICYPIEHVEQNWKSIPYGKPMQNQRFYVLNERLQPCPCFVTGRLYIGGVGLARGYWNDPQKTAERFIIHPETGERLYETGDLGRYLPDGTIEFQGREDFQVKINGHRIELEEIEATLMQHEAVSRAVVTVMGERFGLKQLLAYALPEPVADPEGEEKQRWQELIQEWEAVVQSLPVPQGSTGITATLARLEEVLLFSVCQALRDLGVFTGRNERYTFEELMQRSTIRPRYRKWLQRNIYLLHERGYLHVQGDMIHAEEPLPVVSLDELWQAYRDEAARAEDDALRDMGWLDNIAPVVPAHVRGLADVLTERLHSAEVYATEEMANSYRFFHYCNQMAAEVMRRYLERRPTEKPLRVLEIGAGYGTTTRFLLPLFPPEQTTFVYTDISRYFLEHARKQFAAYPYVEYRLLNIEQNPQVQGFDLHAFDIVIASSVLHATADIAETLRHIQSLLATDGVLLLIEETRFHRAFDLSMGLQQGFDRFEDRDTRQEHPLLSREQWRQIVQAHGFELPVILNRQGSVTDFFGFDVILARNARAVRPLDATSLRDFLRERLPEYMVPAYIIPLDILPLTQNGKVDRRMLPVPHHIQRDHQSRPPQSLIEQRLAHLWIELLHIDKVSLDDSFFRMGGDSLSAVRLVSGIRDTFKVELSLRQIFACKSLEALAATIEKRMGEQHVSVSQLVTTEEDEPFPLADLQQAYWIGQQHLYELSYNSAHFYIDFETRGLDVTRLERALQRLVAHQPMLRCEILPDGHQRIRQEVEPYRVLVTDLRALSADGQQRAITALRDRMIQMGPRNEQQLLFDIRVQQLDEQRSRVHLCCSLLIADGWSFYIFFYELFQLYNDEQLELPPLEVTFRDYVLALQQMEQEEQYKRARHYWQERIKEFSEAPQLPLACDPASVTNPQMTRRSFSLDAARWGRLKERCGYYEVTVSAVLCALYAEVLARWSQEPRFTLNMLYFNRQPLHPGLDRVLGPFSSTMPIVADLRQRERFVERVRHFQMQFAEALEHSLYSGIRVLRDLVSQRGGTPRPLLPVVFTSTVGFDSTYKHIPTDMLTIEDVFERVRTPQVWLDQQVLEEDGELLVNWDAVEAIFPAGMLDEMFALYQETLLRLVDDADTWEAQELIQRAVSSPLQHRPSPVHGERRGGSKRKVQKRRDADALEEQIASLCAKLLDVPSLGVDENFFERGGNSLFIVRLLVALEQQLHYKVPAAALFQSPTVEGVAQEIRNRYMEKNVDPVVLLRSGEGAPPFFCVHPSGGDVMSYLELARLLDGKRPFIGLQDPAVYGTHEAADLQEMAARYIQALRRIQPHGPYLLGGWSMGGMIAYEMACQLQAEGEKIALLALIDSHEPSMVVRQYPWKGEDRTLFLMLDYVRSLELFLAHSREGTTGERFSVAEADFLRLSPDEAQDRVIQWMKRVGLVHSRTADEDVARRIKVACHHILMLREYIPSRFRGEMVLIRAGERSPVNSQVGVGVDDNIADLYLGWGSYVQGKIVIHTVNGHHYTLVRRPAVEELATILRQYLSDKTIKTG</sequence>
<keyword evidence="13" id="KW-0560">Oxidoreductase</keyword>
<dbReference type="FunFam" id="3.40.47.10:FF:000042">
    <property type="entry name" value="Polyketide synthase Pks13"/>
    <property type="match status" value="1"/>
</dbReference>
<proteinExistence type="inferred from homology"/>
<comment type="cofactor">
    <cofactor evidence="2">
        <name>pantetheine 4'-phosphate</name>
        <dbReference type="ChEBI" id="CHEBI:47942"/>
    </cofactor>
</comment>
<dbReference type="CDD" id="cd19535">
    <property type="entry name" value="Cyc_NRPS"/>
    <property type="match status" value="2"/>
</dbReference>
<dbReference type="Gene3D" id="3.30.559.10">
    <property type="entry name" value="Chloramphenicol acetyltransferase-like domain"/>
    <property type="match status" value="2"/>
</dbReference>
<dbReference type="PROSITE" id="PS50075">
    <property type="entry name" value="CARRIER"/>
    <property type="match status" value="3"/>
</dbReference>
<comment type="pathway">
    <text evidence="3">Siderophore biosynthesis; mycobactin biosynthesis.</text>
</comment>
<dbReference type="Pfam" id="PF08659">
    <property type="entry name" value="KR"/>
    <property type="match status" value="1"/>
</dbReference>
<evidence type="ECO:0000259" key="30">
    <source>
        <dbReference type="PROSITE" id="PS50075"/>
    </source>
</evidence>
<evidence type="ECO:0000256" key="28">
    <source>
        <dbReference type="SAM" id="Coils"/>
    </source>
</evidence>
<dbReference type="CDD" id="cd08953">
    <property type="entry name" value="KR_2_SDR_x"/>
    <property type="match status" value="1"/>
</dbReference>
<dbReference type="GO" id="GO:0016874">
    <property type="term" value="F:ligase activity"/>
    <property type="evidence" value="ECO:0007669"/>
    <property type="project" value="UniProtKB-KW"/>
</dbReference>
<dbReference type="InterPro" id="IPR036291">
    <property type="entry name" value="NAD(P)-bd_dom_sf"/>
</dbReference>
<dbReference type="Gene3D" id="3.30.300.30">
    <property type="match status" value="2"/>
</dbReference>
<dbReference type="RefSeq" id="WP_170142987.1">
    <property type="nucleotide sequence ID" value="NZ_BIFX01000002.1"/>
</dbReference>
<dbReference type="InterPro" id="IPR029063">
    <property type="entry name" value="SAM-dependent_MTases_sf"/>
</dbReference>
<keyword evidence="10" id="KW-0677">Repeat</keyword>
<dbReference type="SUPFAM" id="SSF53335">
    <property type="entry name" value="S-adenosyl-L-methionine-dependent methyltransferases"/>
    <property type="match status" value="1"/>
</dbReference>
<comment type="catalytic activity">
    <reaction evidence="21">
        <text>icosanoyl-[(phenol)carboxyphthiodiolenone synthase] + 2 (S)-methylmalonyl-CoA + 3 malonyl-CoA + 5 NADPH + 10 H(+) = C32-carboxyphthiodiolenone-[(phenol)carboxyphthiodiolenone synthase] + 5 CO2 + 5 NADP(+) + 5 CoA + 2 H2O</text>
        <dbReference type="Rhea" id="RHEA:57748"/>
        <dbReference type="Rhea" id="RHEA-COMP:14985"/>
        <dbReference type="Rhea" id="RHEA-COMP:14986"/>
        <dbReference type="ChEBI" id="CHEBI:15377"/>
        <dbReference type="ChEBI" id="CHEBI:15378"/>
        <dbReference type="ChEBI" id="CHEBI:16526"/>
        <dbReference type="ChEBI" id="CHEBI:57287"/>
        <dbReference type="ChEBI" id="CHEBI:57327"/>
        <dbReference type="ChEBI" id="CHEBI:57384"/>
        <dbReference type="ChEBI" id="CHEBI:57783"/>
        <dbReference type="ChEBI" id="CHEBI:58349"/>
        <dbReference type="ChEBI" id="CHEBI:87848"/>
        <dbReference type="ChEBI" id="CHEBI:142236"/>
        <dbReference type="EC" id="2.3.1.292"/>
    </reaction>
</comment>
<dbReference type="InterPro" id="IPR045851">
    <property type="entry name" value="AMP-bd_C_sf"/>
</dbReference>
<evidence type="ECO:0000256" key="12">
    <source>
        <dbReference type="ARBA" id="ARBA00022857"/>
    </source>
</evidence>
<dbReference type="SMART" id="SM00822">
    <property type="entry name" value="PKS_KR"/>
    <property type="match status" value="1"/>
</dbReference>
<evidence type="ECO:0000256" key="16">
    <source>
        <dbReference type="ARBA" id="ARBA00029443"/>
    </source>
</evidence>
<evidence type="ECO:0000256" key="23">
    <source>
        <dbReference type="ARBA" id="ARBA00066974"/>
    </source>
</evidence>
<feature type="region of interest" description="Disordered" evidence="29">
    <location>
        <begin position="3352"/>
        <end position="3376"/>
    </location>
</feature>
<evidence type="ECO:0000256" key="20">
    <source>
        <dbReference type="ARBA" id="ARBA00052119"/>
    </source>
</evidence>
<evidence type="ECO:0000256" key="1">
    <source>
        <dbReference type="ARBA" id="ARBA00001937"/>
    </source>
</evidence>
<dbReference type="SUPFAM" id="SSF52777">
    <property type="entry name" value="CoA-dependent acyltransferases"/>
    <property type="match status" value="4"/>
</dbReference>
<comment type="catalytic activity">
    <reaction evidence="19">
        <text>19-(4-hydroxyphenyl)nonadecanoyl-[(phenol)carboxyphthiodiolenone synthase] + 2 (S)-methylmalonyl-CoA + 3 malonyl-CoA + 5 NADPH + 10 H(+) = C37-(phenol)carboxyphthiodiolenone-[(phenol)carboxyphthiodiolenone synthase] + 5 CO2 + 5 NADP(+) + 5 CoA + 2 H2O</text>
        <dbReference type="Rhea" id="RHEA:57760"/>
        <dbReference type="Rhea" id="RHEA-COMP:14273"/>
        <dbReference type="Rhea" id="RHEA-COMP:14990"/>
        <dbReference type="ChEBI" id="CHEBI:15377"/>
        <dbReference type="ChEBI" id="CHEBI:15378"/>
        <dbReference type="ChEBI" id="CHEBI:16526"/>
        <dbReference type="ChEBI" id="CHEBI:57287"/>
        <dbReference type="ChEBI" id="CHEBI:57327"/>
        <dbReference type="ChEBI" id="CHEBI:57384"/>
        <dbReference type="ChEBI" id="CHEBI:57783"/>
        <dbReference type="ChEBI" id="CHEBI:58349"/>
        <dbReference type="ChEBI" id="CHEBI:133301"/>
        <dbReference type="ChEBI" id="CHEBI:142260"/>
        <dbReference type="EC" id="2.3.1.292"/>
    </reaction>
</comment>
<dbReference type="InterPro" id="IPR057326">
    <property type="entry name" value="KR_dom"/>
</dbReference>
<dbReference type="InterPro" id="IPR023213">
    <property type="entry name" value="CAT-like_dom_sf"/>
</dbReference>
<evidence type="ECO:0000256" key="21">
    <source>
        <dbReference type="ARBA" id="ARBA00052745"/>
    </source>
</evidence>
<dbReference type="SMART" id="SM00825">
    <property type="entry name" value="PKS_KS"/>
    <property type="match status" value="1"/>
</dbReference>
<dbReference type="Pfam" id="PF00550">
    <property type="entry name" value="PP-binding"/>
    <property type="match status" value="3"/>
</dbReference>
<dbReference type="CDD" id="cd02440">
    <property type="entry name" value="AdoMet_MTases"/>
    <property type="match status" value="1"/>
</dbReference>
<dbReference type="Pfam" id="PF16197">
    <property type="entry name" value="KAsynt_C_assoc"/>
    <property type="match status" value="1"/>
</dbReference>
<dbReference type="InterPro" id="IPR010071">
    <property type="entry name" value="AA_adenyl_dom"/>
</dbReference>
<dbReference type="InterPro" id="IPR036736">
    <property type="entry name" value="ACP-like_sf"/>
</dbReference>
<dbReference type="Gene3D" id="3.40.50.1820">
    <property type="entry name" value="alpha/beta hydrolase"/>
    <property type="match status" value="1"/>
</dbReference>
<dbReference type="FunFam" id="3.40.50.12780:FF:000012">
    <property type="entry name" value="Non-ribosomal peptide synthetase"/>
    <property type="match status" value="1"/>
</dbReference>
<dbReference type="PANTHER" id="PTHR43775:SF51">
    <property type="entry name" value="INACTIVE PHENOLPHTHIOCEROL SYNTHESIS POLYKETIDE SYNTHASE TYPE I PKS1-RELATED"/>
    <property type="match status" value="1"/>
</dbReference>
<evidence type="ECO:0000256" key="18">
    <source>
        <dbReference type="ARBA" id="ARBA00050973"/>
    </source>
</evidence>